<dbReference type="STRING" id="240302.BN982_03828"/>
<dbReference type="EMBL" id="FOSB01000014">
    <property type="protein sequence ID" value="SFK45504.1"/>
    <property type="molecule type" value="Genomic_DNA"/>
</dbReference>
<comment type="subcellular location">
    <subcellularLocation>
        <location evidence="1 9">Cell membrane</location>
        <topology evidence="1 9">Multi-pass membrane protein</topology>
    </subcellularLocation>
</comment>
<evidence type="ECO:0000256" key="9">
    <source>
        <dbReference type="RuleBase" id="RU363064"/>
    </source>
</evidence>
<keyword evidence="5 9" id="KW-0812">Transmembrane</keyword>
<dbReference type="PROSITE" id="PS00873">
    <property type="entry name" value="NA_ALANINE_SYMP"/>
    <property type="match status" value="1"/>
</dbReference>
<keyword evidence="4 9" id="KW-1003">Cell membrane</keyword>
<evidence type="ECO:0000256" key="1">
    <source>
        <dbReference type="ARBA" id="ARBA00004651"/>
    </source>
</evidence>
<sequence>MKGALSLGNLWNTIKEGLTTISNFLWTYPLAIILILGGIFLTFRIKFFQFRFFGHVLHQTIGQIFKKTKKKGTITPFQAFTSALASTAGATNIVGVPVAISLGGPGALFWMWLVALIGMATKYSEILLGMKYREKNENGIWVGGPQYYIKKALGWKWVSTAFAFFLMIELIPSTMVQSNSIATQTEGAFGWPVEVTGAVMCLAIALVVFGGIKRIARVTDKMVPGMVLIYLSVCLYIIFANIDQIPNVFSLIFTHAFTPISATGGFAGAAVTQGLRWGIARGLYSNEAGLGTASIAHAAAKTDHPSRQAMWGIFSVFIDTIVICTISGLTVLVTGAWREVGGSDASNMINVAIGTEFGDAFGSSFITVFLLFFVITTIGILVFYGEKQAEYLFSLRAAKIMRIVYIVSVFVGALGGLQFIWQFLDLLLAFVLLANIIPLLFLHKDIAALTDDYVNRVYKKRTKEQNVQLFDEKEDAS</sequence>
<feature type="transmembrane region" description="Helical" evidence="9">
    <location>
        <begin position="222"/>
        <end position="242"/>
    </location>
</feature>
<dbReference type="GO" id="GO:0005283">
    <property type="term" value="F:amino acid:sodium symporter activity"/>
    <property type="evidence" value="ECO:0007669"/>
    <property type="project" value="InterPro"/>
</dbReference>
<protein>
    <submittedName>
        <fullName evidence="10">Alanine or glycine:cation symporter, AGCS family</fullName>
    </submittedName>
</protein>
<proteinExistence type="inferred from homology"/>
<evidence type="ECO:0000256" key="6">
    <source>
        <dbReference type="ARBA" id="ARBA00022847"/>
    </source>
</evidence>
<keyword evidence="11" id="KW-1185">Reference proteome</keyword>
<evidence type="ECO:0000313" key="10">
    <source>
        <dbReference type="EMBL" id="SFK45504.1"/>
    </source>
</evidence>
<feature type="transmembrane region" description="Helical" evidence="9">
    <location>
        <begin position="403"/>
        <end position="420"/>
    </location>
</feature>
<evidence type="ECO:0000256" key="5">
    <source>
        <dbReference type="ARBA" id="ARBA00022692"/>
    </source>
</evidence>
<evidence type="ECO:0000256" key="7">
    <source>
        <dbReference type="ARBA" id="ARBA00022989"/>
    </source>
</evidence>
<dbReference type="GO" id="GO:0005886">
    <property type="term" value="C:plasma membrane"/>
    <property type="evidence" value="ECO:0007669"/>
    <property type="project" value="UniProtKB-SubCell"/>
</dbReference>
<feature type="transmembrane region" description="Helical" evidence="9">
    <location>
        <begin position="426"/>
        <end position="442"/>
    </location>
</feature>
<feature type="transmembrane region" description="Helical" evidence="9">
    <location>
        <begin position="311"/>
        <end position="337"/>
    </location>
</feature>
<dbReference type="NCBIfam" id="TIGR00835">
    <property type="entry name" value="agcS"/>
    <property type="match status" value="1"/>
</dbReference>
<feature type="transmembrane region" description="Helical" evidence="9">
    <location>
        <begin position="188"/>
        <end position="210"/>
    </location>
</feature>
<dbReference type="InterPro" id="IPR001463">
    <property type="entry name" value="Na/Ala_symport"/>
</dbReference>
<dbReference type="Pfam" id="PF01235">
    <property type="entry name" value="Na_Ala_symp"/>
    <property type="match status" value="1"/>
</dbReference>
<dbReference type="AlphaFoldDB" id="A0A1I3ZMZ4"/>
<organism evidence="10 11">
    <name type="scientific">Halobacillus dabanensis</name>
    <dbReference type="NCBI Taxonomy" id="240302"/>
    <lineage>
        <taxon>Bacteria</taxon>
        <taxon>Bacillati</taxon>
        <taxon>Bacillota</taxon>
        <taxon>Bacilli</taxon>
        <taxon>Bacillales</taxon>
        <taxon>Bacillaceae</taxon>
        <taxon>Halobacillus</taxon>
    </lineage>
</organism>
<dbReference type="Gene3D" id="1.20.1740.10">
    <property type="entry name" value="Amino acid/polyamine transporter I"/>
    <property type="match status" value="1"/>
</dbReference>
<evidence type="ECO:0000256" key="3">
    <source>
        <dbReference type="ARBA" id="ARBA00022448"/>
    </source>
</evidence>
<feature type="transmembrane region" description="Helical" evidence="9">
    <location>
        <begin position="157"/>
        <end position="176"/>
    </location>
</feature>
<name>A0A1I3ZMZ4_HALDA</name>
<dbReference type="PANTHER" id="PTHR30330">
    <property type="entry name" value="AGSS FAMILY TRANSPORTER, SODIUM-ALANINE"/>
    <property type="match status" value="1"/>
</dbReference>
<dbReference type="Proteomes" id="UP000183557">
    <property type="component" value="Unassembled WGS sequence"/>
</dbReference>
<feature type="transmembrane region" description="Helical" evidence="9">
    <location>
        <begin position="25"/>
        <end position="43"/>
    </location>
</feature>
<gene>
    <name evidence="10" type="ORF">SAMN04487936_11457</name>
</gene>
<feature type="transmembrane region" description="Helical" evidence="9">
    <location>
        <begin position="357"/>
        <end position="383"/>
    </location>
</feature>
<evidence type="ECO:0000256" key="8">
    <source>
        <dbReference type="ARBA" id="ARBA00023136"/>
    </source>
</evidence>
<evidence type="ECO:0000256" key="2">
    <source>
        <dbReference type="ARBA" id="ARBA00009261"/>
    </source>
</evidence>
<reference evidence="11" key="1">
    <citation type="submission" date="2016-10" db="EMBL/GenBank/DDBJ databases">
        <authorList>
            <person name="Varghese N."/>
            <person name="Submissions S."/>
        </authorList>
    </citation>
    <scope>NUCLEOTIDE SEQUENCE [LARGE SCALE GENOMIC DNA]</scope>
    <source>
        <strain evidence="11">CGMCC 1.3704</strain>
    </source>
</reference>
<evidence type="ECO:0000256" key="4">
    <source>
        <dbReference type="ARBA" id="ARBA00022475"/>
    </source>
</evidence>
<keyword evidence="3 9" id="KW-0813">Transport</keyword>
<comment type="similarity">
    <text evidence="2 9">Belongs to the alanine or glycine:cation symporter (AGCS) (TC 2.A.25) family.</text>
</comment>
<dbReference type="PANTHER" id="PTHR30330:SF3">
    <property type="entry name" value="TRANSCRIPTIONAL REGULATOR, LRP FAMILY"/>
    <property type="match status" value="1"/>
</dbReference>
<keyword evidence="7 9" id="KW-1133">Transmembrane helix</keyword>
<accession>A0A1I3ZMZ4</accession>
<keyword evidence="8 9" id="KW-0472">Membrane</keyword>
<feature type="transmembrane region" description="Helical" evidence="9">
    <location>
        <begin position="108"/>
        <end position="128"/>
    </location>
</feature>
<keyword evidence="6 9" id="KW-0769">Symport</keyword>
<feature type="transmembrane region" description="Helical" evidence="9">
    <location>
        <begin position="248"/>
        <end position="271"/>
    </location>
</feature>
<evidence type="ECO:0000313" key="11">
    <source>
        <dbReference type="Proteomes" id="UP000183557"/>
    </source>
</evidence>
<dbReference type="PRINTS" id="PR00175">
    <property type="entry name" value="NAALASMPORT"/>
</dbReference>
<feature type="transmembrane region" description="Helical" evidence="9">
    <location>
        <begin position="79"/>
        <end position="102"/>
    </location>
</feature>
<dbReference type="FunFam" id="1.20.1740.10:FF:000004">
    <property type="entry name" value="Sodium:alanine symporter family protein"/>
    <property type="match status" value="1"/>
</dbReference>